<proteinExistence type="predicted"/>
<sequence>MNEMYLNDGDATFVGSFTKVCWDRDNGQRYSFGFKPNRGKKFVVTATWRGGQDRRRL</sequence>
<dbReference type="EMBL" id="PP931175">
    <property type="protein sequence ID" value="XCH45311.1"/>
    <property type="molecule type" value="Genomic_DNA"/>
</dbReference>
<accession>A0AAU8GVQ6</accession>
<reference evidence="1" key="1">
    <citation type="submission" date="2024-06" db="EMBL/GenBank/DDBJ databases">
        <authorList>
            <person name="Yerushalmy O."/>
            <person name="Alkalay-Oren S."/>
            <person name="Coppenhagn-Glazer S."/>
            <person name="Hazan R."/>
        </authorList>
    </citation>
    <scope>NUCLEOTIDE SEQUENCE</scope>
</reference>
<evidence type="ECO:0000313" key="1">
    <source>
        <dbReference type="EMBL" id="XCH45311.1"/>
    </source>
</evidence>
<protein>
    <submittedName>
        <fullName evidence="1">Uncharacterized protein</fullName>
    </submittedName>
</protein>
<organism evidence="1">
    <name type="scientific">Pseudomonas phage PACT201</name>
    <dbReference type="NCBI Taxonomy" id="3230130"/>
    <lineage>
        <taxon>Viruses</taxon>
    </lineage>
</organism>
<name>A0AAU8GVQ6_9VIRU</name>